<dbReference type="Proteomes" id="UP000254069">
    <property type="component" value="Unassembled WGS sequence"/>
</dbReference>
<dbReference type="InterPro" id="IPR009057">
    <property type="entry name" value="Homeodomain-like_sf"/>
</dbReference>
<evidence type="ECO:0000313" key="4">
    <source>
        <dbReference type="EMBL" id="SUI75808.1"/>
    </source>
</evidence>
<dbReference type="Pfam" id="PF00440">
    <property type="entry name" value="TetR_N"/>
    <property type="match status" value="1"/>
</dbReference>
<sequence>MKRSNEATRALSGKQDKKQQILGSALQLFVEQGFYATSTASIARHADVATGTLFHHFSSKEILMDQLFLAIKTEFADAISASLPKAPATTTELPRRAEMLWQAGLDWALAQPLKLSFFVQYAMSPSVSEAVRQQAMHGILGFIAELLEQGINQGVLADLPRELLLEACHSQFLAAARFFCNQPQKATREAREASFRLFWRGVAA</sequence>
<keyword evidence="5" id="KW-1185">Reference proteome</keyword>
<dbReference type="SUPFAM" id="SSF48498">
    <property type="entry name" value="Tetracyclin repressor-like, C-terminal domain"/>
    <property type="match status" value="1"/>
</dbReference>
<dbReference type="EMBL" id="UGYO01000001">
    <property type="protein sequence ID" value="SUI75808.1"/>
    <property type="molecule type" value="Genomic_DNA"/>
</dbReference>
<name>A0A380A944_9GAMM</name>
<feature type="DNA-binding region" description="H-T-H motif" evidence="2">
    <location>
        <begin position="38"/>
        <end position="57"/>
    </location>
</feature>
<dbReference type="SUPFAM" id="SSF46689">
    <property type="entry name" value="Homeodomain-like"/>
    <property type="match status" value="1"/>
</dbReference>
<dbReference type="InterPro" id="IPR023772">
    <property type="entry name" value="DNA-bd_HTH_TetR-type_CS"/>
</dbReference>
<proteinExistence type="predicted"/>
<dbReference type="PRINTS" id="PR00455">
    <property type="entry name" value="HTHTETR"/>
</dbReference>
<protein>
    <submittedName>
        <fullName evidence="4">HTH-type transcriptional repressor Bm3R1</fullName>
    </submittedName>
</protein>
<dbReference type="PROSITE" id="PS01081">
    <property type="entry name" value="HTH_TETR_1"/>
    <property type="match status" value="1"/>
</dbReference>
<dbReference type="PROSITE" id="PS50977">
    <property type="entry name" value="HTH_TETR_2"/>
    <property type="match status" value="1"/>
</dbReference>
<feature type="domain" description="HTH tetR-type" evidence="3">
    <location>
        <begin position="15"/>
        <end position="75"/>
    </location>
</feature>
<dbReference type="InterPro" id="IPR001647">
    <property type="entry name" value="HTH_TetR"/>
</dbReference>
<accession>A0A380A944</accession>
<dbReference type="InterPro" id="IPR036271">
    <property type="entry name" value="Tet_transcr_reg_TetR-rel_C_sf"/>
</dbReference>
<dbReference type="GO" id="GO:0003677">
    <property type="term" value="F:DNA binding"/>
    <property type="evidence" value="ECO:0007669"/>
    <property type="project" value="UniProtKB-UniRule"/>
</dbReference>
<dbReference type="PANTHER" id="PTHR30055:SF222">
    <property type="entry name" value="REGULATORY PROTEIN"/>
    <property type="match status" value="1"/>
</dbReference>
<dbReference type="InterPro" id="IPR050109">
    <property type="entry name" value="HTH-type_TetR-like_transc_reg"/>
</dbReference>
<reference evidence="4 5" key="1">
    <citation type="submission" date="2018-06" db="EMBL/GenBank/DDBJ databases">
        <authorList>
            <consortium name="Pathogen Informatics"/>
            <person name="Doyle S."/>
        </authorList>
    </citation>
    <scope>NUCLEOTIDE SEQUENCE [LARGE SCALE GENOMIC DNA]</scope>
    <source>
        <strain evidence="4 5">NCTC10738</strain>
    </source>
</reference>
<dbReference type="PANTHER" id="PTHR30055">
    <property type="entry name" value="HTH-TYPE TRANSCRIPTIONAL REGULATOR RUTR"/>
    <property type="match status" value="1"/>
</dbReference>
<keyword evidence="1 2" id="KW-0238">DNA-binding</keyword>
<evidence type="ECO:0000259" key="3">
    <source>
        <dbReference type="PROSITE" id="PS50977"/>
    </source>
</evidence>
<evidence type="ECO:0000256" key="2">
    <source>
        <dbReference type="PROSITE-ProRule" id="PRU00335"/>
    </source>
</evidence>
<gene>
    <name evidence="4" type="primary">bm3R1</name>
    <name evidence="4" type="ORF">NCTC10738_02405</name>
</gene>
<evidence type="ECO:0000313" key="5">
    <source>
        <dbReference type="Proteomes" id="UP000254069"/>
    </source>
</evidence>
<dbReference type="RefSeq" id="WP_115389769.1">
    <property type="nucleotide sequence ID" value="NZ_JADZHB010000033.1"/>
</dbReference>
<organism evidence="4 5">
    <name type="scientific">Shewanella algae</name>
    <dbReference type="NCBI Taxonomy" id="38313"/>
    <lineage>
        <taxon>Bacteria</taxon>
        <taxon>Pseudomonadati</taxon>
        <taxon>Pseudomonadota</taxon>
        <taxon>Gammaproteobacteria</taxon>
        <taxon>Alteromonadales</taxon>
        <taxon>Shewanellaceae</taxon>
        <taxon>Shewanella</taxon>
    </lineage>
</organism>
<dbReference type="Gene3D" id="1.10.357.10">
    <property type="entry name" value="Tetracycline Repressor, domain 2"/>
    <property type="match status" value="1"/>
</dbReference>
<dbReference type="AlphaFoldDB" id="A0A380A944"/>
<evidence type="ECO:0000256" key="1">
    <source>
        <dbReference type="ARBA" id="ARBA00023125"/>
    </source>
</evidence>